<dbReference type="SUPFAM" id="SSF48613">
    <property type="entry name" value="Heme oxygenase-like"/>
    <property type="match status" value="1"/>
</dbReference>
<reference evidence="1 2" key="1">
    <citation type="submission" date="2020-05" db="EMBL/GenBank/DDBJ databases">
        <title>Genome Sequencing of Type Strains.</title>
        <authorList>
            <person name="Lemaire J.F."/>
            <person name="Inderbitzin P."/>
            <person name="Gregorio O.A."/>
            <person name="Collins S.B."/>
            <person name="Wespe N."/>
            <person name="Knight-Connoni V."/>
        </authorList>
    </citation>
    <scope>NUCLEOTIDE SEQUENCE [LARGE SCALE GENOMIC DNA]</scope>
    <source>
        <strain evidence="1 2">DSM 19942</strain>
    </source>
</reference>
<dbReference type="InterPro" id="IPR016084">
    <property type="entry name" value="Haem_Oase-like_multi-hlx"/>
</dbReference>
<accession>A0ABX2MQN8</accession>
<dbReference type="RefSeq" id="WP_076291074.1">
    <property type="nucleotide sequence ID" value="NZ_CBCRYD010000015.1"/>
</dbReference>
<evidence type="ECO:0000313" key="2">
    <source>
        <dbReference type="Proteomes" id="UP000577724"/>
    </source>
</evidence>
<protein>
    <submittedName>
        <fullName evidence="1">Biliverdin-producing heme oxygenase</fullName>
    </submittedName>
</protein>
<proteinExistence type="predicted"/>
<dbReference type="Gene3D" id="1.20.910.10">
    <property type="entry name" value="Heme oxygenase-like"/>
    <property type="match status" value="1"/>
</dbReference>
<dbReference type="CDD" id="cd19166">
    <property type="entry name" value="HemeO-bac"/>
    <property type="match status" value="1"/>
</dbReference>
<dbReference type="Proteomes" id="UP000577724">
    <property type="component" value="Unassembled WGS sequence"/>
</dbReference>
<name>A0ABX2MQN8_9BACL</name>
<keyword evidence="2" id="KW-1185">Reference proteome</keyword>
<gene>
    <name evidence="1" type="ORF">HP548_20040</name>
</gene>
<dbReference type="Pfam" id="PF01126">
    <property type="entry name" value="Heme_oxygenase"/>
    <property type="match status" value="1"/>
</dbReference>
<dbReference type="GeneID" id="97133030"/>
<sequence>MTASTIMERLKSETAHYHRQVEQNEYAKAIMNQTVSLGEYKKYLEKFYGFLKPLEDQAVQQPFWESTGLDIGIRGKANLLENDLRNLGASEEEISQVPLCKDLPDISTPARLFGYLYVIEGSTNGGQIMTKRLSQFLPIDADRGLEYFNAYGTETRTRWAEFTELLRQSITAEEDHDIMVHTASETFRLLDEWINTNTDTNTDQL</sequence>
<dbReference type="InterPro" id="IPR016053">
    <property type="entry name" value="Haem_Oase-like"/>
</dbReference>
<organism evidence="1 2">
    <name type="scientific">Paenibacillus taichungensis</name>
    <dbReference type="NCBI Taxonomy" id="484184"/>
    <lineage>
        <taxon>Bacteria</taxon>
        <taxon>Bacillati</taxon>
        <taxon>Bacillota</taxon>
        <taxon>Bacilli</taxon>
        <taxon>Bacillales</taxon>
        <taxon>Paenibacillaceae</taxon>
        <taxon>Paenibacillus</taxon>
    </lineage>
</organism>
<comment type="caution">
    <text evidence="1">The sequence shown here is derived from an EMBL/GenBank/DDBJ whole genome shotgun (WGS) entry which is preliminary data.</text>
</comment>
<evidence type="ECO:0000313" key="1">
    <source>
        <dbReference type="EMBL" id="NUU56370.1"/>
    </source>
</evidence>
<dbReference type="EMBL" id="JABMCC010000115">
    <property type="protein sequence ID" value="NUU56370.1"/>
    <property type="molecule type" value="Genomic_DNA"/>
</dbReference>